<keyword evidence="2" id="KW-0732">Signal</keyword>
<feature type="signal peptide" evidence="2">
    <location>
        <begin position="1"/>
        <end position="23"/>
    </location>
</feature>
<evidence type="ECO:0000256" key="2">
    <source>
        <dbReference type="SAM" id="SignalP"/>
    </source>
</evidence>
<feature type="compositionally biased region" description="Polar residues" evidence="1">
    <location>
        <begin position="37"/>
        <end position="61"/>
    </location>
</feature>
<keyword evidence="4" id="KW-1185">Reference proteome</keyword>
<dbReference type="EMBL" id="JAEVFJ010000029">
    <property type="protein sequence ID" value="KAH8093217.1"/>
    <property type="molecule type" value="Genomic_DNA"/>
</dbReference>
<dbReference type="Proteomes" id="UP000813824">
    <property type="component" value="Unassembled WGS sequence"/>
</dbReference>
<sequence length="185" mass="18454">MGFTRITASLVGVASILAVVAIATPQGYQPFRPYDPTGTSASNNNIDTTGNSDGASSTNSGGIFGNDDTGLDNGVDDNNGTPFGVDTNRGGSGSTDPTPDPDPAPTCAGALRCCDNPFSGLYSADSPEAQEALFFYGLPSNSPGRVAVGCDAISIGDAANCPCPQCCTGPQSGAVVTGCANFVIN</sequence>
<evidence type="ECO:0000313" key="4">
    <source>
        <dbReference type="Proteomes" id="UP000813824"/>
    </source>
</evidence>
<proteinExistence type="predicted"/>
<evidence type="ECO:0008006" key="5">
    <source>
        <dbReference type="Google" id="ProtNLM"/>
    </source>
</evidence>
<feature type="region of interest" description="Disordered" evidence="1">
    <location>
        <begin position="27"/>
        <end position="102"/>
    </location>
</feature>
<evidence type="ECO:0000256" key="1">
    <source>
        <dbReference type="SAM" id="MobiDB-lite"/>
    </source>
</evidence>
<protein>
    <recommendedName>
        <fullName evidence="5">Hydrophobin</fullName>
    </recommendedName>
</protein>
<gene>
    <name evidence="3" type="ORF">BXZ70DRAFT_949425</name>
</gene>
<feature type="chain" id="PRO_5035461165" description="Hydrophobin" evidence="2">
    <location>
        <begin position="24"/>
        <end position="185"/>
    </location>
</feature>
<name>A0A8K0UIF3_9AGAR</name>
<accession>A0A8K0UIF3</accession>
<reference evidence="3" key="1">
    <citation type="journal article" date="2021" name="New Phytol.">
        <title>Evolutionary innovations through gain and loss of genes in the ectomycorrhizal Boletales.</title>
        <authorList>
            <person name="Wu G."/>
            <person name="Miyauchi S."/>
            <person name="Morin E."/>
            <person name="Kuo A."/>
            <person name="Drula E."/>
            <person name="Varga T."/>
            <person name="Kohler A."/>
            <person name="Feng B."/>
            <person name="Cao Y."/>
            <person name="Lipzen A."/>
            <person name="Daum C."/>
            <person name="Hundley H."/>
            <person name="Pangilinan J."/>
            <person name="Johnson J."/>
            <person name="Barry K."/>
            <person name="LaButti K."/>
            <person name="Ng V."/>
            <person name="Ahrendt S."/>
            <person name="Min B."/>
            <person name="Choi I.G."/>
            <person name="Park H."/>
            <person name="Plett J.M."/>
            <person name="Magnuson J."/>
            <person name="Spatafora J.W."/>
            <person name="Nagy L.G."/>
            <person name="Henrissat B."/>
            <person name="Grigoriev I.V."/>
            <person name="Yang Z.L."/>
            <person name="Xu J."/>
            <person name="Martin F.M."/>
        </authorList>
    </citation>
    <scope>NUCLEOTIDE SEQUENCE</scope>
    <source>
        <strain evidence="3">KKN 215</strain>
    </source>
</reference>
<comment type="caution">
    <text evidence="3">The sequence shown here is derived from an EMBL/GenBank/DDBJ whole genome shotgun (WGS) entry which is preliminary data.</text>
</comment>
<organism evidence="3 4">
    <name type="scientific">Cristinia sonorae</name>
    <dbReference type="NCBI Taxonomy" id="1940300"/>
    <lineage>
        <taxon>Eukaryota</taxon>
        <taxon>Fungi</taxon>
        <taxon>Dikarya</taxon>
        <taxon>Basidiomycota</taxon>
        <taxon>Agaricomycotina</taxon>
        <taxon>Agaricomycetes</taxon>
        <taxon>Agaricomycetidae</taxon>
        <taxon>Agaricales</taxon>
        <taxon>Pleurotineae</taxon>
        <taxon>Stephanosporaceae</taxon>
        <taxon>Cristinia</taxon>
    </lineage>
</organism>
<evidence type="ECO:0000313" key="3">
    <source>
        <dbReference type="EMBL" id="KAH8093217.1"/>
    </source>
</evidence>
<dbReference type="AlphaFoldDB" id="A0A8K0UIF3"/>